<reference evidence="1 2" key="1">
    <citation type="submission" date="2019-01" db="EMBL/GenBank/DDBJ databases">
        <authorList>
            <person name="Brito A."/>
        </authorList>
    </citation>
    <scope>NUCLEOTIDE SEQUENCE [LARGE SCALE GENOMIC DNA]</scope>
    <source>
        <strain evidence="1">1</strain>
    </source>
</reference>
<organism evidence="1 2">
    <name type="scientific">Hyella patelloides LEGE 07179</name>
    <dbReference type="NCBI Taxonomy" id="945734"/>
    <lineage>
        <taxon>Bacteria</taxon>
        <taxon>Bacillati</taxon>
        <taxon>Cyanobacteriota</taxon>
        <taxon>Cyanophyceae</taxon>
        <taxon>Pleurocapsales</taxon>
        <taxon>Hyellaceae</taxon>
        <taxon>Hyella</taxon>
    </lineage>
</organism>
<sequence>MYEIEPFAIYRDFPVKGYQEQYLYFPQRKVSDPAAIAHERRTPLEVGNLDIYTLNFKHSCWGEEIKIYCETNYKLTEEKKAEVIKHIEELMKN</sequence>
<proteinExistence type="predicted"/>
<dbReference type="Proteomes" id="UP000320055">
    <property type="component" value="Unassembled WGS sequence"/>
</dbReference>
<dbReference type="AlphaFoldDB" id="A0A563VXI7"/>
<dbReference type="EMBL" id="CAACVJ010000351">
    <property type="protein sequence ID" value="VEP16174.1"/>
    <property type="molecule type" value="Genomic_DNA"/>
</dbReference>
<protein>
    <submittedName>
        <fullName evidence="1">Uncharacterized protein</fullName>
    </submittedName>
</protein>
<evidence type="ECO:0000313" key="2">
    <source>
        <dbReference type="Proteomes" id="UP000320055"/>
    </source>
</evidence>
<dbReference type="RefSeq" id="WP_144875028.1">
    <property type="nucleotide sequence ID" value="NZ_LR214150.1"/>
</dbReference>
<name>A0A563VXI7_9CYAN</name>
<evidence type="ECO:0000313" key="1">
    <source>
        <dbReference type="EMBL" id="VEP16174.1"/>
    </source>
</evidence>
<gene>
    <name evidence="1" type="ORF">H1P_4140008</name>
</gene>
<keyword evidence="2" id="KW-1185">Reference proteome</keyword>
<accession>A0A563VXI7</accession>